<dbReference type="SUPFAM" id="SSF81901">
    <property type="entry name" value="HCP-like"/>
    <property type="match status" value="1"/>
</dbReference>
<dbReference type="PANTHER" id="PTHR43628">
    <property type="entry name" value="ACTIVATOR OF C KINASE PROTEIN 1-RELATED"/>
    <property type="match status" value="1"/>
</dbReference>
<reference evidence="1 2" key="1">
    <citation type="submission" date="2022-10" db="EMBL/GenBank/DDBJ databases">
        <title>Roseococcus glaciei nov., sp. nov., isolated from glacier.</title>
        <authorList>
            <person name="Liu Q."/>
            <person name="Xin Y.-H."/>
        </authorList>
    </citation>
    <scope>NUCLEOTIDE SEQUENCE [LARGE SCALE GENOMIC DNA]</scope>
    <source>
        <strain evidence="1 2">MDT2-1-1</strain>
    </source>
</reference>
<evidence type="ECO:0000313" key="1">
    <source>
        <dbReference type="EMBL" id="MCW8087993.1"/>
    </source>
</evidence>
<dbReference type="InterPro" id="IPR052945">
    <property type="entry name" value="Mitotic_Regulator"/>
</dbReference>
<comment type="caution">
    <text evidence="1">The sequence shown here is derived from an EMBL/GenBank/DDBJ whole genome shotgun (WGS) entry which is preliminary data.</text>
</comment>
<keyword evidence="2" id="KW-1185">Reference proteome</keyword>
<dbReference type="InterPro" id="IPR011990">
    <property type="entry name" value="TPR-like_helical_dom_sf"/>
</dbReference>
<gene>
    <name evidence="1" type="ORF">OF850_20525</name>
</gene>
<sequence>MEQAQHLASLARRGHFEAQLLFGQTLLDGHGVARDPDAAFRWFLVAGTTGDPAALNMLGRCHENGWGTDPDPNAAFPLYRRAAAAGLDWGQYNLANLLARGAGCERDMAEALRWYRAAAAQGHAKAINLVGRFLEEGWATPRDPAAARDHYRRAAEGGDFRGMCNHAQALRDEGRRAEAAHWFSRAAATGTPGFLRSLATGLRAAPEAELRALAEQVAGRLDVRAAPVLEEQATPFLRMILTRVISGAIFRA</sequence>
<dbReference type="Pfam" id="PF08238">
    <property type="entry name" value="Sel1"/>
    <property type="match status" value="5"/>
</dbReference>
<dbReference type="SMART" id="SM00671">
    <property type="entry name" value="SEL1"/>
    <property type="match status" value="4"/>
</dbReference>
<dbReference type="PANTHER" id="PTHR43628:SF1">
    <property type="entry name" value="CHITIN SYNTHASE REGULATORY FACTOR 2-RELATED"/>
    <property type="match status" value="1"/>
</dbReference>
<name>A0ABT3P0P8_9PROT</name>
<protein>
    <submittedName>
        <fullName evidence="1">Sel1 repeat family protein</fullName>
    </submittedName>
</protein>
<dbReference type="EMBL" id="JAPFQI010000024">
    <property type="protein sequence ID" value="MCW8087993.1"/>
    <property type="molecule type" value="Genomic_DNA"/>
</dbReference>
<dbReference type="Gene3D" id="1.25.40.10">
    <property type="entry name" value="Tetratricopeptide repeat domain"/>
    <property type="match status" value="1"/>
</dbReference>
<evidence type="ECO:0000313" key="2">
    <source>
        <dbReference type="Proteomes" id="UP001526430"/>
    </source>
</evidence>
<proteinExistence type="predicted"/>
<dbReference type="InterPro" id="IPR006597">
    <property type="entry name" value="Sel1-like"/>
</dbReference>
<dbReference type="Proteomes" id="UP001526430">
    <property type="component" value="Unassembled WGS sequence"/>
</dbReference>
<dbReference type="RefSeq" id="WP_301592195.1">
    <property type="nucleotide sequence ID" value="NZ_JAPFQI010000024.1"/>
</dbReference>
<organism evidence="1 2">
    <name type="scientific">Sabulicella glaciei</name>
    <dbReference type="NCBI Taxonomy" id="2984948"/>
    <lineage>
        <taxon>Bacteria</taxon>
        <taxon>Pseudomonadati</taxon>
        <taxon>Pseudomonadota</taxon>
        <taxon>Alphaproteobacteria</taxon>
        <taxon>Acetobacterales</taxon>
        <taxon>Acetobacteraceae</taxon>
        <taxon>Sabulicella</taxon>
    </lineage>
</organism>
<accession>A0ABT3P0P8</accession>